<keyword evidence="3" id="KW-1185">Reference proteome</keyword>
<name>A0A1Y5THB7_9RHOB</name>
<feature type="transmembrane region" description="Helical" evidence="1">
    <location>
        <begin position="6"/>
        <end position="26"/>
    </location>
</feature>
<keyword evidence="1" id="KW-0812">Transmembrane</keyword>
<feature type="transmembrane region" description="Helical" evidence="1">
    <location>
        <begin position="33"/>
        <end position="50"/>
    </location>
</feature>
<keyword evidence="1" id="KW-0472">Membrane</keyword>
<dbReference type="EMBL" id="FWFW01000013">
    <property type="protein sequence ID" value="SLN63892.1"/>
    <property type="molecule type" value="Genomic_DNA"/>
</dbReference>
<gene>
    <name evidence="2" type="ORF">PAM7971_03338</name>
</gene>
<dbReference type="RefSeq" id="WP_085850425.1">
    <property type="nucleotide sequence ID" value="NZ_FNZV01000013.1"/>
</dbReference>
<keyword evidence="1" id="KW-1133">Transmembrane helix</keyword>
<evidence type="ECO:0000313" key="2">
    <source>
        <dbReference type="EMBL" id="SLN63892.1"/>
    </source>
</evidence>
<evidence type="ECO:0000256" key="1">
    <source>
        <dbReference type="SAM" id="Phobius"/>
    </source>
</evidence>
<proteinExistence type="predicted"/>
<protein>
    <recommendedName>
        <fullName evidence="4">50S ribosomal protein L35</fullName>
    </recommendedName>
</protein>
<dbReference type="OrthoDB" id="7875801at2"/>
<dbReference type="Proteomes" id="UP000193307">
    <property type="component" value="Unassembled WGS sequence"/>
</dbReference>
<sequence>MDTDLFLVIGVALLVLALPTMIGAFSESRPPRVAAVLVVIGGGMIVWAVTQKTGGYAWDDIPQALVRVIGRYF</sequence>
<accession>A0A1Y5THB7</accession>
<reference evidence="2 3" key="1">
    <citation type="submission" date="2017-03" db="EMBL/GenBank/DDBJ databases">
        <authorList>
            <person name="Afonso C.L."/>
            <person name="Miller P.J."/>
            <person name="Scott M.A."/>
            <person name="Spackman E."/>
            <person name="Goraichik I."/>
            <person name="Dimitrov K.M."/>
            <person name="Suarez D.L."/>
            <person name="Swayne D.E."/>
        </authorList>
    </citation>
    <scope>NUCLEOTIDE SEQUENCE [LARGE SCALE GENOMIC DNA]</scope>
    <source>
        <strain evidence="2 3">CECT 7971</strain>
    </source>
</reference>
<organism evidence="2 3">
    <name type="scientific">Pacificibacter marinus</name>
    <dbReference type="NCBI Taxonomy" id="658057"/>
    <lineage>
        <taxon>Bacteria</taxon>
        <taxon>Pseudomonadati</taxon>
        <taxon>Pseudomonadota</taxon>
        <taxon>Alphaproteobacteria</taxon>
        <taxon>Rhodobacterales</taxon>
        <taxon>Roseobacteraceae</taxon>
        <taxon>Pacificibacter</taxon>
    </lineage>
</organism>
<dbReference type="AlphaFoldDB" id="A0A1Y5THB7"/>
<evidence type="ECO:0008006" key="4">
    <source>
        <dbReference type="Google" id="ProtNLM"/>
    </source>
</evidence>
<dbReference type="STRING" id="658057.SAMN04488032_113102"/>
<evidence type="ECO:0000313" key="3">
    <source>
        <dbReference type="Proteomes" id="UP000193307"/>
    </source>
</evidence>